<organism evidence="1 2">
    <name type="scientific">Xanthomonas theicola</name>
    <dbReference type="NCBI Taxonomy" id="56464"/>
    <lineage>
        <taxon>Bacteria</taxon>
        <taxon>Pseudomonadati</taxon>
        <taxon>Pseudomonadota</taxon>
        <taxon>Gammaproteobacteria</taxon>
        <taxon>Lysobacterales</taxon>
        <taxon>Lysobacteraceae</taxon>
        <taxon>Xanthomonas</taxon>
    </lineage>
</organism>
<dbReference type="EMBL" id="MIGX01000058">
    <property type="protein sequence ID" value="PPT90433.1"/>
    <property type="molecule type" value="Genomic_DNA"/>
</dbReference>
<dbReference type="Proteomes" id="UP000239898">
    <property type="component" value="Unassembled WGS sequence"/>
</dbReference>
<dbReference type="RefSeq" id="WP_128420726.1">
    <property type="nucleotide sequence ID" value="NZ_CP049017.1"/>
</dbReference>
<keyword evidence="2" id="KW-1185">Reference proteome</keyword>
<dbReference type="SUPFAM" id="SSF53955">
    <property type="entry name" value="Lysozyme-like"/>
    <property type="match status" value="1"/>
</dbReference>
<comment type="caution">
    <text evidence="1">The sequence shown here is derived from an EMBL/GenBank/DDBJ whole genome shotgun (WGS) entry which is preliminary data.</text>
</comment>
<gene>
    <name evidence="1" type="ORF">XthCFBP4691_12490</name>
</gene>
<accession>A0A2S6ZDT3</accession>
<dbReference type="OrthoDB" id="1491023at2"/>
<dbReference type="PANTHER" id="PTHR34408:SF1">
    <property type="entry name" value="GLYCOSYL HYDROLASE FAMILY 19 DOMAIN-CONTAINING PROTEIN HI_1415"/>
    <property type="match status" value="1"/>
</dbReference>
<sequence length="223" mass="24204">MELTAKKLQLALACSPATAERWVEALGEACSVYGIEFLPRTAAYLAQIGHESEGLEKLAERLSYSPQRLREVCQAARAGSRWRSLLPRVDELARNPVGLGNAVYGGRMGNGPEVSGDGYRYRARGPIGITGRGNMAAVTQLLGKKLGDVPNFVREPELLETPKWGAFSAAALWSDWGLNTLADAGNDLAISRRINLGDAKSTVTPNGWSDRHARYIRALRVLA</sequence>
<protein>
    <submittedName>
        <fullName evidence="1">DNA primase</fullName>
    </submittedName>
</protein>
<proteinExistence type="predicted"/>
<evidence type="ECO:0000313" key="2">
    <source>
        <dbReference type="Proteomes" id="UP000239898"/>
    </source>
</evidence>
<dbReference type="Gene3D" id="1.10.530.10">
    <property type="match status" value="1"/>
</dbReference>
<evidence type="ECO:0000313" key="1">
    <source>
        <dbReference type="EMBL" id="PPT90433.1"/>
    </source>
</evidence>
<dbReference type="InterPro" id="IPR052354">
    <property type="entry name" value="Cell_Wall_Dynamics_Protein"/>
</dbReference>
<dbReference type="AlphaFoldDB" id="A0A2S6ZDT3"/>
<dbReference type="InterPro" id="IPR023346">
    <property type="entry name" value="Lysozyme-like_dom_sf"/>
</dbReference>
<name>A0A2S6ZDT3_9XANT</name>
<dbReference type="PANTHER" id="PTHR34408">
    <property type="entry name" value="FAMILY PROTEIN, PUTATIVE-RELATED"/>
    <property type="match status" value="1"/>
</dbReference>
<reference evidence="1 2" key="1">
    <citation type="submission" date="2016-08" db="EMBL/GenBank/DDBJ databases">
        <title>Evolution of the type three secretion system and type three effector repertoires in Xanthomonas.</title>
        <authorList>
            <person name="Merda D."/>
            <person name="Briand M."/>
            <person name="Bosis E."/>
            <person name="Rousseau C."/>
            <person name="Portier P."/>
            <person name="Jacques M.-A."/>
            <person name="Fischer-Le Saux M."/>
        </authorList>
    </citation>
    <scope>NUCLEOTIDE SEQUENCE [LARGE SCALE GENOMIC DNA]</scope>
    <source>
        <strain evidence="1 2">CFBP 4691</strain>
    </source>
</reference>